<gene>
    <name evidence="11" type="primary">apt</name>
    <name evidence="13" type="ORF">ENJ89_07635</name>
</gene>
<dbReference type="InterPro" id="IPR050054">
    <property type="entry name" value="UPRTase/APRTase"/>
</dbReference>
<dbReference type="Proteomes" id="UP000886124">
    <property type="component" value="Unassembled WGS sequence"/>
</dbReference>
<dbReference type="EMBL" id="DROD01000494">
    <property type="protein sequence ID" value="HHJ53051.1"/>
    <property type="molecule type" value="Genomic_DNA"/>
</dbReference>
<comment type="catalytic activity">
    <reaction evidence="1 11">
        <text>AMP + diphosphate = 5-phospho-alpha-D-ribose 1-diphosphate + adenine</text>
        <dbReference type="Rhea" id="RHEA:16609"/>
        <dbReference type="ChEBI" id="CHEBI:16708"/>
        <dbReference type="ChEBI" id="CHEBI:33019"/>
        <dbReference type="ChEBI" id="CHEBI:58017"/>
        <dbReference type="ChEBI" id="CHEBI:456215"/>
        <dbReference type="EC" id="2.4.2.7"/>
    </reaction>
</comment>
<evidence type="ECO:0000256" key="11">
    <source>
        <dbReference type="HAMAP-Rule" id="MF_00004"/>
    </source>
</evidence>
<evidence type="ECO:0000256" key="2">
    <source>
        <dbReference type="ARBA" id="ARBA00003968"/>
    </source>
</evidence>
<reference evidence="13" key="1">
    <citation type="journal article" date="2020" name="mSystems">
        <title>Genome- and Community-Level Interaction Insights into Carbon Utilization and Element Cycling Functions of Hydrothermarchaeota in Hydrothermal Sediment.</title>
        <authorList>
            <person name="Zhou Z."/>
            <person name="Liu Y."/>
            <person name="Xu W."/>
            <person name="Pan J."/>
            <person name="Luo Z.H."/>
            <person name="Li M."/>
        </authorList>
    </citation>
    <scope>NUCLEOTIDE SEQUENCE [LARGE SCALE GENOMIC DNA]</scope>
    <source>
        <strain evidence="13">HyVt-527</strain>
    </source>
</reference>
<dbReference type="SUPFAM" id="SSF53271">
    <property type="entry name" value="PRTase-like"/>
    <property type="match status" value="1"/>
</dbReference>
<proteinExistence type="inferred from homology"/>
<comment type="subcellular location">
    <subcellularLocation>
        <location evidence="3 11">Cytoplasm</location>
    </subcellularLocation>
</comment>
<dbReference type="NCBIfam" id="NF002636">
    <property type="entry name" value="PRK02304.1-5"/>
    <property type="match status" value="1"/>
</dbReference>
<dbReference type="InterPro" id="IPR029057">
    <property type="entry name" value="PRTase-like"/>
</dbReference>
<dbReference type="GO" id="GO:0006168">
    <property type="term" value="P:adenine salvage"/>
    <property type="evidence" value="ECO:0007669"/>
    <property type="project" value="InterPro"/>
</dbReference>
<dbReference type="GO" id="GO:0006166">
    <property type="term" value="P:purine ribonucleoside salvage"/>
    <property type="evidence" value="ECO:0007669"/>
    <property type="project" value="UniProtKB-UniRule"/>
</dbReference>
<dbReference type="UniPathway" id="UPA00588">
    <property type="reaction ID" value="UER00646"/>
</dbReference>
<sequence>MDRIQKITAGIRDVPDFPKPGIIFKDITPLLADGELFALTLDLLQEEISSYRVDIIAGVESRGFIFGAALADRLKCGFVPIRKPGKLPYQTEREEYALEYGTDAIEIHADAFDRHKNVLLLDDLLATGGTAAAAARLITKVGGNLQAIGFVIELAFLNGRKQLSDFPVFSLIKF</sequence>
<dbReference type="GO" id="GO:0016208">
    <property type="term" value="F:AMP binding"/>
    <property type="evidence" value="ECO:0007669"/>
    <property type="project" value="TreeGrafter"/>
</dbReference>
<dbReference type="GO" id="GO:0002055">
    <property type="term" value="F:adenine binding"/>
    <property type="evidence" value="ECO:0007669"/>
    <property type="project" value="TreeGrafter"/>
</dbReference>
<evidence type="ECO:0000259" key="12">
    <source>
        <dbReference type="Pfam" id="PF00156"/>
    </source>
</evidence>
<evidence type="ECO:0000256" key="1">
    <source>
        <dbReference type="ARBA" id="ARBA00000868"/>
    </source>
</evidence>
<evidence type="ECO:0000256" key="3">
    <source>
        <dbReference type="ARBA" id="ARBA00004496"/>
    </source>
</evidence>
<keyword evidence="7 11" id="KW-0963">Cytoplasm</keyword>
<dbReference type="GO" id="GO:0044209">
    <property type="term" value="P:AMP salvage"/>
    <property type="evidence" value="ECO:0007669"/>
    <property type="project" value="UniProtKB-UniRule"/>
</dbReference>
<comment type="pathway">
    <text evidence="4 11">Purine metabolism; AMP biosynthesis via salvage pathway; AMP from adenine: step 1/1.</text>
</comment>
<dbReference type="EC" id="2.4.2.7" evidence="6 11"/>
<dbReference type="InterPro" id="IPR005764">
    <property type="entry name" value="Ade_phspho_trans"/>
</dbReference>
<evidence type="ECO:0000256" key="7">
    <source>
        <dbReference type="ARBA" id="ARBA00022490"/>
    </source>
</evidence>
<comment type="subunit">
    <text evidence="11">Homodimer.</text>
</comment>
<evidence type="ECO:0000256" key="8">
    <source>
        <dbReference type="ARBA" id="ARBA00022676"/>
    </source>
</evidence>
<keyword evidence="10 11" id="KW-0660">Purine salvage</keyword>
<comment type="similarity">
    <text evidence="5 11">Belongs to the purine/pyrimidine phosphoribosyltransferase family.</text>
</comment>
<dbReference type="InterPro" id="IPR000836">
    <property type="entry name" value="PRTase_dom"/>
</dbReference>
<protein>
    <recommendedName>
        <fullName evidence="6 11">Adenine phosphoribosyltransferase</fullName>
        <shortName evidence="11">APRT</shortName>
        <ecNumber evidence="6 11">2.4.2.7</ecNumber>
    </recommendedName>
</protein>
<comment type="function">
    <text evidence="2 11">Catalyzes a salvage reaction resulting in the formation of AMP, that is energically less costly than de novo synthesis.</text>
</comment>
<name>A0A7V5PPW6_CALAY</name>
<keyword evidence="8 11" id="KW-0328">Glycosyltransferase</keyword>
<organism evidence="13">
    <name type="scientific">Caldithrix abyssi</name>
    <dbReference type="NCBI Taxonomy" id="187145"/>
    <lineage>
        <taxon>Bacteria</taxon>
        <taxon>Pseudomonadati</taxon>
        <taxon>Calditrichota</taxon>
        <taxon>Calditrichia</taxon>
        <taxon>Calditrichales</taxon>
        <taxon>Calditrichaceae</taxon>
        <taxon>Caldithrix</taxon>
    </lineage>
</organism>
<evidence type="ECO:0000256" key="4">
    <source>
        <dbReference type="ARBA" id="ARBA00004659"/>
    </source>
</evidence>
<feature type="domain" description="Phosphoribosyltransferase" evidence="12">
    <location>
        <begin position="42"/>
        <end position="147"/>
    </location>
</feature>
<evidence type="ECO:0000256" key="9">
    <source>
        <dbReference type="ARBA" id="ARBA00022679"/>
    </source>
</evidence>
<dbReference type="PANTHER" id="PTHR32315">
    <property type="entry name" value="ADENINE PHOSPHORIBOSYLTRANSFERASE"/>
    <property type="match status" value="1"/>
</dbReference>
<dbReference type="GO" id="GO:0005737">
    <property type="term" value="C:cytoplasm"/>
    <property type="evidence" value="ECO:0007669"/>
    <property type="project" value="UniProtKB-SubCell"/>
</dbReference>
<dbReference type="GO" id="GO:0003999">
    <property type="term" value="F:adenine phosphoribosyltransferase activity"/>
    <property type="evidence" value="ECO:0007669"/>
    <property type="project" value="UniProtKB-UniRule"/>
</dbReference>
<evidence type="ECO:0000256" key="10">
    <source>
        <dbReference type="ARBA" id="ARBA00022726"/>
    </source>
</evidence>
<dbReference type="FunFam" id="3.40.50.2020:FF:000021">
    <property type="entry name" value="Adenine phosphoribosyltransferase"/>
    <property type="match status" value="1"/>
</dbReference>
<evidence type="ECO:0000256" key="5">
    <source>
        <dbReference type="ARBA" id="ARBA00008391"/>
    </source>
</evidence>
<dbReference type="AlphaFoldDB" id="A0A7V5PPW6"/>
<dbReference type="CDD" id="cd06223">
    <property type="entry name" value="PRTases_typeI"/>
    <property type="match status" value="1"/>
</dbReference>
<dbReference type="PANTHER" id="PTHR32315:SF3">
    <property type="entry name" value="ADENINE PHOSPHORIBOSYLTRANSFERASE"/>
    <property type="match status" value="1"/>
</dbReference>
<evidence type="ECO:0000256" key="6">
    <source>
        <dbReference type="ARBA" id="ARBA00011893"/>
    </source>
</evidence>
<dbReference type="Gene3D" id="3.40.50.2020">
    <property type="match status" value="1"/>
</dbReference>
<dbReference type="NCBIfam" id="TIGR01090">
    <property type="entry name" value="apt"/>
    <property type="match status" value="1"/>
</dbReference>
<accession>A0A7V5PPW6</accession>
<comment type="caution">
    <text evidence="13">The sequence shown here is derived from an EMBL/GenBank/DDBJ whole genome shotgun (WGS) entry which is preliminary data.</text>
</comment>
<keyword evidence="9 11" id="KW-0808">Transferase</keyword>
<dbReference type="NCBIfam" id="NF002634">
    <property type="entry name" value="PRK02304.1-3"/>
    <property type="match status" value="1"/>
</dbReference>
<evidence type="ECO:0000313" key="13">
    <source>
        <dbReference type="EMBL" id="HHJ53051.1"/>
    </source>
</evidence>
<dbReference type="Pfam" id="PF00156">
    <property type="entry name" value="Pribosyltran"/>
    <property type="match status" value="1"/>
</dbReference>
<dbReference type="HAMAP" id="MF_00004">
    <property type="entry name" value="Aden_phosphoribosyltr"/>
    <property type="match status" value="1"/>
</dbReference>